<comment type="subunit">
    <text evidence="5 15">Homodimer.</text>
</comment>
<dbReference type="HAMAP" id="MF_02121">
    <property type="entry name" value="ASADH"/>
    <property type="match status" value="1"/>
</dbReference>
<accession>A0A0H3KCB7</accession>
<dbReference type="CDD" id="cd18131">
    <property type="entry name" value="ASADH_C_bac_euk_like"/>
    <property type="match status" value="1"/>
</dbReference>
<feature type="domain" description="Semialdehyde dehydrogenase NAD-binding" evidence="17">
    <location>
        <begin position="15"/>
        <end position="130"/>
    </location>
</feature>
<feature type="binding site" evidence="15">
    <location>
        <begin position="22"/>
        <end position="25"/>
    </location>
    <ligand>
        <name>NADP(+)</name>
        <dbReference type="ChEBI" id="CHEBI:58349"/>
    </ligand>
</feature>
<feature type="binding site" evidence="15">
    <location>
        <position position="110"/>
    </location>
    <ligand>
        <name>phosphate</name>
        <dbReference type="ChEBI" id="CHEBI:43474"/>
    </ligand>
</feature>
<dbReference type="SUPFAM" id="SSF55347">
    <property type="entry name" value="Glyceraldehyde-3-phosphate dehydrogenase-like, C-terminal domain"/>
    <property type="match status" value="1"/>
</dbReference>
<dbReference type="SMART" id="SM00859">
    <property type="entry name" value="Semialdhyde_dh"/>
    <property type="match status" value="1"/>
</dbReference>
<feature type="binding site" evidence="15">
    <location>
        <position position="219"/>
    </location>
    <ligand>
        <name>substrate</name>
    </ligand>
</feature>
<dbReference type="InterPro" id="IPR005986">
    <property type="entry name" value="Asp_semialdehyde_DH_beta"/>
</dbReference>
<dbReference type="Pfam" id="PF01118">
    <property type="entry name" value="Semialdhyde_dh"/>
    <property type="match status" value="1"/>
</dbReference>
<dbReference type="PIRSF" id="PIRSF000148">
    <property type="entry name" value="ASA_dh"/>
    <property type="match status" value="1"/>
</dbReference>
<evidence type="ECO:0000256" key="11">
    <source>
        <dbReference type="ARBA" id="ARBA00023002"/>
    </source>
</evidence>
<feature type="binding site" evidence="15">
    <location>
        <position position="245"/>
    </location>
    <ligand>
        <name>substrate</name>
    </ligand>
</feature>
<dbReference type="GO" id="GO:0071266">
    <property type="term" value="P:'de novo' L-methionine biosynthetic process"/>
    <property type="evidence" value="ECO:0007669"/>
    <property type="project" value="UniProtKB-UniRule"/>
</dbReference>
<evidence type="ECO:0000259" key="17">
    <source>
        <dbReference type="SMART" id="SM00859"/>
    </source>
</evidence>
<keyword evidence="12 15" id="KW-0457">Lysine biosynthesis</keyword>
<dbReference type="GO" id="GO:0009088">
    <property type="term" value="P:threonine biosynthetic process"/>
    <property type="evidence" value="ECO:0007669"/>
    <property type="project" value="UniProtKB-UniRule"/>
</dbReference>
<gene>
    <name evidence="15 18" type="primary">asd</name>
    <name evidence="18" type="ordered locus">syc2246_d</name>
</gene>
<dbReference type="GeneID" id="72430719"/>
<dbReference type="GO" id="GO:0009097">
    <property type="term" value="P:isoleucine biosynthetic process"/>
    <property type="evidence" value="ECO:0007669"/>
    <property type="project" value="UniProtKB-UniRule"/>
</dbReference>
<evidence type="ECO:0000256" key="1">
    <source>
        <dbReference type="ARBA" id="ARBA00005021"/>
    </source>
</evidence>
<evidence type="ECO:0000256" key="4">
    <source>
        <dbReference type="ARBA" id="ARBA00010584"/>
    </source>
</evidence>
<dbReference type="Gene3D" id="3.30.360.10">
    <property type="entry name" value="Dihydrodipicolinate Reductase, domain 2"/>
    <property type="match status" value="1"/>
</dbReference>
<dbReference type="NCBIfam" id="NF011456">
    <property type="entry name" value="PRK14874.1"/>
    <property type="match status" value="1"/>
</dbReference>
<dbReference type="Gene3D" id="3.40.50.720">
    <property type="entry name" value="NAD(P)-binding Rossmann-like Domain"/>
    <property type="match status" value="1"/>
</dbReference>
<sequence length="354" mass="38188">MLFGVRRLSLSQGYRVAILGATGAVGTELLQILEERQFPIAELRLLASPRSAGQTLTFAGETLTIQEATPSAFQGLDIVLASAGGSTSKALAEAIVAAGAVMIDNSSAFRMDPTVPLVVPEVNPEAAAQHQGIIANPNCTTILMAIALWPLQQRHPIRRIVVSTYQSASGAGARAMAEVQEQSRAILAGQPAIAEILPYPLAFNLFPHNSPLTESGYCEEELKMLNESRKIFGLPDLKLTATCVRVPVLRAHSEAINVEFTEPFSVAEAREAIAAAPGARLLEDWDRNYFPMPIEASGEDDVLVGRIRQDLSEPNALELWICGDQIRKGAALNAVQIAELLVKRQWLRSPALTH</sequence>
<keyword evidence="13 15" id="KW-0486">Methionine biosynthesis</keyword>
<keyword evidence="9 15" id="KW-0521">NADP</keyword>
<dbReference type="UniPathway" id="UPA00034">
    <property type="reaction ID" value="UER00016"/>
</dbReference>
<dbReference type="EMBL" id="AP008231">
    <property type="protein sequence ID" value="BAD80436.1"/>
    <property type="molecule type" value="Genomic_DNA"/>
</dbReference>
<dbReference type="GO" id="GO:0019877">
    <property type="term" value="P:diaminopimelate biosynthetic process"/>
    <property type="evidence" value="ECO:0007669"/>
    <property type="project" value="UniProtKB-UniRule"/>
</dbReference>
<dbReference type="Proteomes" id="UP000001175">
    <property type="component" value="Chromosome"/>
</dbReference>
<dbReference type="KEGG" id="syc:syc2246_d"/>
<dbReference type="GO" id="GO:0051287">
    <property type="term" value="F:NAD binding"/>
    <property type="evidence" value="ECO:0007669"/>
    <property type="project" value="InterPro"/>
</dbReference>
<dbReference type="GO" id="GO:0046983">
    <property type="term" value="F:protein dimerization activity"/>
    <property type="evidence" value="ECO:0007669"/>
    <property type="project" value="InterPro"/>
</dbReference>
<evidence type="ECO:0000313" key="18">
    <source>
        <dbReference type="EMBL" id="BAD80436.1"/>
    </source>
</evidence>
<proteinExistence type="inferred from homology"/>
<dbReference type="PANTHER" id="PTHR46278:SF2">
    <property type="entry name" value="ASPARTATE-SEMIALDEHYDE DEHYDROGENASE"/>
    <property type="match status" value="1"/>
</dbReference>
<evidence type="ECO:0000256" key="9">
    <source>
        <dbReference type="ARBA" id="ARBA00022857"/>
    </source>
</evidence>
<dbReference type="GO" id="GO:0009089">
    <property type="term" value="P:lysine biosynthetic process via diaminopimelate"/>
    <property type="evidence" value="ECO:0007669"/>
    <property type="project" value="UniProtKB-UniRule"/>
</dbReference>
<name>A0A0H3KCB7_SYNP6</name>
<dbReference type="eggNOG" id="COG0136">
    <property type="taxonomic scope" value="Bacteria"/>
</dbReference>
<feature type="binding site" evidence="15">
    <location>
        <position position="325"/>
    </location>
    <ligand>
        <name>NADP(+)</name>
        <dbReference type="ChEBI" id="CHEBI:58349"/>
    </ligand>
</feature>
<dbReference type="EC" id="1.2.1.11" evidence="6 15"/>
<comment type="pathway">
    <text evidence="3 15">Amino-acid biosynthesis; L-threonine biosynthesis; L-threonine from L-aspartate: step 2/5.</text>
</comment>
<evidence type="ECO:0000313" key="19">
    <source>
        <dbReference type="Proteomes" id="UP000001175"/>
    </source>
</evidence>
<evidence type="ECO:0000256" key="13">
    <source>
        <dbReference type="ARBA" id="ARBA00023167"/>
    </source>
</evidence>
<evidence type="ECO:0000256" key="6">
    <source>
        <dbReference type="ARBA" id="ARBA00013120"/>
    </source>
</evidence>
<comment type="catalytic activity">
    <reaction evidence="14 15">
        <text>L-aspartate 4-semialdehyde + phosphate + NADP(+) = 4-phospho-L-aspartate + NADPH + H(+)</text>
        <dbReference type="Rhea" id="RHEA:24284"/>
        <dbReference type="ChEBI" id="CHEBI:15378"/>
        <dbReference type="ChEBI" id="CHEBI:43474"/>
        <dbReference type="ChEBI" id="CHEBI:57535"/>
        <dbReference type="ChEBI" id="CHEBI:57783"/>
        <dbReference type="ChEBI" id="CHEBI:58349"/>
        <dbReference type="ChEBI" id="CHEBI:537519"/>
        <dbReference type="EC" id="1.2.1.11"/>
    </reaction>
</comment>
<evidence type="ECO:0000256" key="7">
    <source>
        <dbReference type="ARBA" id="ARBA00022605"/>
    </source>
</evidence>
<evidence type="ECO:0000256" key="2">
    <source>
        <dbReference type="ARBA" id="ARBA00005076"/>
    </source>
</evidence>
<feature type="binding site" evidence="15">
    <location>
        <begin position="50"/>
        <end position="51"/>
    </location>
    <ligand>
        <name>NADP(+)</name>
        <dbReference type="ChEBI" id="CHEBI:58349"/>
    </ligand>
</feature>
<dbReference type="RefSeq" id="WP_011244556.1">
    <property type="nucleotide sequence ID" value="NC_006576.1"/>
</dbReference>
<dbReference type="GO" id="GO:0050661">
    <property type="term" value="F:NADP binding"/>
    <property type="evidence" value="ECO:0007669"/>
    <property type="project" value="UniProtKB-UniRule"/>
</dbReference>
<dbReference type="NCBIfam" id="TIGR01296">
    <property type="entry name" value="asd_B"/>
    <property type="match status" value="1"/>
</dbReference>
<protein>
    <recommendedName>
        <fullName evidence="6 15">Aspartate-semialdehyde dehydrogenase</fullName>
        <shortName evidence="15">ASA dehydrogenase</shortName>
        <shortName evidence="15">ASADH</shortName>
        <ecNumber evidence="6 15">1.2.1.11</ecNumber>
    </recommendedName>
    <alternativeName>
        <fullName evidence="15">Aspartate-beta-semialdehyde dehydrogenase</fullName>
    </alternativeName>
</protein>
<feature type="active site" description="Acyl-thioester intermediate" evidence="15 16">
    <location>
        <position position="139"/>
    </location>
</feature>
<evidence type="ECO:0000256" key="10">
    <source>
        <dbReference type="ARBA" id="ARBA00022915"/>
    </source>
</evidence>
<dbReference type="UniPathway" id="UPA00050">
    <property type="reaction ID" value="UER00463"/>
</dbReference>
<evidence type="ECO:0000256" key="15">
    <source>
        <dbReference type="HAMAP-Rule" id="MF_02121"/>
    </source>
</evidence>
<keyword evidence="10 15" id="KW-0220">Diaminopimelate biosynthesis</keyword>
<comment type="function">
    <text evidence="15">Catalyzes the NADPH-dependent formation of L-aspartate-semialdehyde (L-ASA) by the reductive dephosphorylation of L-aspartyl-4-phosphate.</text>
</comment>
<dbReference type="GO" id="GO:0004073">
    <property type="term" value="F:aspartate-semialdehyde dehydrogenase activity"/>
    <property type="evidence" value="ECO:0007669"/>
    <property type="project" value="UniProtKB-UniRule"/>
</dbReference>
<keyword evidence="8 15" id="KW-0791">Threonine biosynthesis</keyword>
<dbReference type="InterPro" id="IPR012080">
    <property type="entry name" value="Asp_semialdehyde_DH"/>
</dbReference>
<comment type="pathway">
    <text evidence="1 15">Amino-acid biosynthesis; L-methionine biosynthesis via de novo pathway; L-homoserine from L-aspartate: step 2/3.</text>
</comment>
<dbReference type="InterPro" id="IPR012280">
    <property type="entry name" value="Semialdhyde_DH_dimer_dom"/>
</dbReference>
<dbReference type="SUPFAM" id="SSF51735">
    <property type="entry name" value="NAD(P)-binding Rossmann-fold domains"/>
    <property type="match status" value="1"/>
</dbReference>
<feature type="binding site" evidence="15">
    <location>
        <position position="166"/>
    </location>
    <ligand>
        <name>substrate</name>
    </ligand>
</feature>
<dbReference type="InterPro" id="IPR036291">
    <property type="entry name" value="NAD(P)-bd_dom_sf"/>
</dbReference>
<evidence type="ECO:0000256" key="14">
    <source>
        <dbReference type="ARBA" id="ARBA00047891"/>
    </source>
</evidence>
<keyword evidence="7 15" id="KW-0028">Amino-acid biosynthesis</keyword>
<dbReference type="Pfam" id="PF02774">
    <property type="entry name" value="Semialdhyde_dhC"/>
    <property type="match status" value="1"/>
</dbReference>
<dbReference type="PANTHER" id="PTHR46278">
    <property type="entry name" value="DEHYDROGENASE, PUTATIVE-RELATED"/>
    <property type="match status" value="1"/>
</dbReference>
<keyword evidence="11 15" id="KW-0560">Oxidoreductase</keyword>
<reference evidence="18 19" key="1">
    <citation type="journal article" date="2007" name="Photosyn. Res.">
        <title>Complete nucleotide sequence of the freshwater unicellular cyanobacterium Synechococcus elongatus PCC 6301 chromosome: gene content and organization.</title>
        <authorList>
            <person name="Sugita C."/>
            <person name="Ogata K."/>
            <person name="Shikata M."/>
            <person name="Jikuya H."/>
            <person name="Takano J."/>
            <person name="Furumichi M."/>
            <person name="Kanehisa M."/>
            <person name="Omata T."/>
            <person name="Sugiura M."/>
            <person name="Sugita M."/>
        </authorList>
    </citation>
    <scope>NUCLEOTIDE SEQUENCE [LARGE SCALE GENOMIC DNA]</scope>
    <source>
        <strain evidence="19">ATCC 27144 / PCC 6301 / SAUG 1402/1</strain>
    </source>
</reference>
<comment type="similarity">
    <text evidence="4 15">Belongs to the aspartate-semialdehyde dehydrogenase family.</text>
</comment>
<dbReference type="CDD" id="cd02316">
    <property type="entry name" value="VcASADH2_like_N"/>
    <property type="match status" value="1"/>
</dbReference>
<evidence type="ECO:0000256" key="5">
    <source>
        <dbReference type="ARBA" id="ARBA00011738"/>
    </source>
</evidence>
<evidence type="ECO:0000256" key="16">
    <source>
        <dbReference type="PIRSR" id="PIRSR000148-1"/>
    </source>
</evidence>
<feature type="binding site" evidence="15">
    <location>
        <begin position="169"/>
        <end position="170"/>
    </location>
    <ligand>
        <name>NADP(+)</name>
        <dbReference type="ChEBI" id="CHEBI:58349"/>
    </ligand>
</feature>
<comment type="caution">
    <text evidence="15">Lacks conserved residue(s) required for the propagation of feature annotation.</text>
</comment>
<evidence type="ECO:0000256" key="8">
    <source>
        <dbReference type="ARBA" id="ARBA00022697"/>
    </source>
</evidence>
<dbReference type="InterPro" id="IPR000534">
    <property type="entry name" value="Semialdehyde_DH_NAD-bd"/>
</dbReference>
<comment type="pathway">
    <text evidence="2 15">Amino-acid biosynthesis; L-lysine biosynthesis via DAP pathway; (S)-tetrahydrodipicolinate from L-aspartate: step 2/4.</text>
</comment>
<evidence type="ECO:0000256" key="3">
    <source>
        <dbReference type="ARBA" id="ARBA00005097"/>
    </source>
</evidence>
<feature type="active site" description="Proton acceptor" evidence="15 16">
    <location>
        <position position="252"/>
    </location>
</feature>
<dbReference type="UniPathway" id="UPA00051">
    <property type="reaction ID" value="UER00464"/>
</dbReference>
<dbReference type="AlphaFoldDB" id="A0A0H3KCB7"/>
<evidence type="ECO:0000256" key="12">
    <source>
        <dbReference type="ARBA" id="ARBA00023154"/>
    </source>
</evidence>
<organism evidence="18 19">
    <name type="scientific">Synechococcus sp. (strain ATCC 27144 / PCC 6301 / SAUG 1402/1)</name>
    <name type="common">Anacystis nidulans</name>
    <dbReference type="NCBI Taxonomy" id="269084"/>
    <lineage>
        <taxon>Bacteria</taxon>
        <taxon>Bacillati</taxon>
        <taxon>Cyanobacteriota</taxon>
        <taxon>Cyanophyceae</taxon>
        <taxon>Synechococcales</taxon>
        <taxon>Synechococcaceae</taxon>
        <taxon>Synechococcus</taxon>
    </lineage>
</organism>